<dbReference type="GO" id="GO:0032259">
    <property type="term" value="P:methylation"/>
    <property type="evidence" value="ECO:0007669"/>
    <property type="project" value="UniProtKB-KW"/>
</dbReference>
<dbReference type="RefSeq" id="WP_317566168.1">
    <property type="nucleotide sequence ID" value="NZ_JAWLJX010000010.1"/>
</dbReference>
<evidence type="ECO:0000313" key="1">
    <source>
        <dbReference type="EMBL" id="MDV6264050.1"/>
    </source>
</evidence>
<accession>A0ABU4BIL5</accession>
<organism evidence="1 2">
    <name type="scientific">Rhodococcoides yunnanense</name>
    <dbReference type="NCBI Taxonomy" id="278209"/>
    <lineage>
        <taxon>Bacteria</taxon>
        <taxon>Bacillati</taxon>
        <taxon>Actinomycetota</taxon>
        <taxon>Actinomycetes</taxon>
        <taxon>Mycobacteriales</taxon>
        <taxon>Nocardiaceae</taxon>
        <taxon>Rhodococcoides</taxon>
    </lineage>
</organism>
<dbReference type="InterPro" id="IPR029063">
    <property type="entry name" value="SAM-dependent_MTases_sf"/>
</dbReference>
<dbReference type="Pfam" id="PF13578">
    <property type="entry name" value="Methyltransf_24"/>
    <property type="match status" value="1"/>
</dbReference>
<keyword evidence="1" id="KW-0489">Methyltransferase</keyword>
<dbReference type="Proteomes" id="UP001185755">
    <property type="component" value="Unassembled WGS sequence"/>
</dbReference>
<dbReference type="Gene3D" id="3.40.50.150">
    <property type="entry name" value="Vaccinia Virus protein VP39"/>
    <property type="match status" value="1"/>
</dbReference>
<reference evidence="1 2" key="1">
    <citation type="submission" date="2023-10" db="EMBL/GenBank/DDBJ databases">
        <title>Development of a sustainable strategy for remediation of hydrocarbon-contaminated territories based on the waste exchange concept.</title>
        <authorList>
            <person name="Krivoruchko A."/>
        </authorList>
    </citation>
    <scope>NUCLEOTIDE SEQUENCE [LARGE SCALE GENOMIC DNA]</scope>
    <source>
        <strain evidence="1 2">IEGM 1323</strain>
    </source>
</reference>
<dbReference type="SUPFAM" id="SSF53335">
    <property type="entry name" value="S-adenosyl-L-methionine-dependent methyltransferases"/>
    <property type="match status" value="1"/>
</dbReference>
<comment type="caution">
    <text evidence="1">The sequence shown here is derived from an EMBL/GenBank/DDBJ whole genome shotgun (WGS) entry which is preliminary data.</text>
</comment>
<gene>
    <name evidence="1" type="ORF">R3P96_22170</name>
</gene>
<dbReference type="GO" id="GO:0008168">
    <property type="term" value="F:methyltransferase activity"/>
    <property type="evidence" value="ECO:0007669"/>
    <property type="project" value="UniProtKB-KW"/>
</dbReference>
<protein>
    <submittedName>
        <fullName evidence="1">Class I SAM-dependent methyltransferase</fullName>
        <ecNumber evidence="1">2.1.1.-</ecNumber>
    </submittedName>
</protein>
<dbReference type="EMBL" id="JAWLJX010000010">
    <property type="protein sequence ID" value="MDV6264050.1"/>
    <property type="molecule type" value="Genomic_DNA"/>
</dbReference>
<keyword evidence="2" id="KW-1185">Reference proteome</keyword>
<evidence type="ECO:0000313" key="2">
    <source>
        <dbReference type="Proteomes" id="UP001185755"/>
    </source>
</evidence>
<proteinExistence type="predicted"/>
<name>A0ABU4BIL5_9NOCA</name>
<keyword evidence="1" id="KW-0808">Transferase</keyword>
<sequence>MGLQHLEALVHQTATAGQPFERGADEAEQKYLSSLAARPGTKLICEVGFNAGFSSWAFLEASPDTTVVSFDLAAYAYSDAAKAHIDEHFPGRHTLIQGDSHTTIAAYAKEHPEQRFDVIFVDGDHSVEGARADLDDLRALATPDTVVIMDDITPWLWFGEGPTQAWQEAVDTGRILHTSYFRDGEPVDAVTPPAARAWAEGCYQF</sequence>
<dbReference type="EC" id="2.1.1.-" evidence="1"/>